<keyword evidence="4 5" id="KW-0131">Cell cycle</keyword>
<dbReference type="Gene3D" id="3.30.420.40">
    <property type="match status" value="2"/>
</dbReference>
<dbReference type="GO" id="GO:0032153">
    <property type="term" value="C:cell division site"/>
    <property type="evidence" value="ECO:0007669"/>
    <property type="project" value="UniProtKB-UniRule"/>
</dbReference>
<dbReference type="NCBIfam" id="TIGR01174">
    <property type="entry name" value="ftsA"/>
    <property type="match status" value="1"/>
</dbReference>
<sequence length="412" mass="44271">MSKRPEQNLIVGLDIGTSKVACIVAESNDGELEIIGLGSAPSKGMKKGMVVNIESTTDSIRRAVEEAELMAGCRIQSVHCGISGAHVRSLNSHGIVAVRNKEVTESDIERVIDAACAVAIPADQKILHVLPQEFAVDDNEGIQEPVGMSGVRLEAKVHIVTGAVTSAHNIQKCVARCGLEVSKLSLEQLASSYAVLTEDEKDLGVALVDIGGGTSDIAVFVNGSIRHTAVIPIAGDQVTNDIAVALRTPTQHAEQIKIRYGCALPELITDDDAIEVPSVGERPPRRLSRYTLAEVIKPRYEELFMLIHKELVRSGFEDLLAGGVVITGGSSKMEGLTDLAEEVFHMSVRLGTPQKVQGLSDVVRNPIHATGVGLLEFGHRTQSKSTGMSVPTQDNTFAQVWERMKAWFQGNF</sequence>
<dbReference type="Pfam" id="PF14450">
    <property type="entry name" value="FtsA"/>
    <property type="match status" value="2"/>
</dbReference>
<comment type="subcellular location">
    <subcellularLocation>
        <location evidence="5">Cell membrane</location>
        <topology evidence="5">Peripheral membrane protein</topology>
        <orientation evidence="5">Cytoplasmic side</orientation>
    </subcellularLocation>
    <text evidence="5">Localizes to the Z ring in an FtsZ-dependent manner. Targeted to the membrane through a conserved C-terminal amphipathic helix.</text>
</comment>
<keyword evidence="2 5" id="KW-0132">Cell division</keyword>
<dbReference type="eggNOG" id="COG0849">
    <property type="taxonomic scope" value="Bacteria"/>
</dbReference>
<evidence type="ECO:0000313" key="8">
    <source>
        <dbReference type="EMBL" id="KEZ78500.1"/>
    </source>
</evidence>
<dbReference type="Proteomes" id="UP000028302">
    <property type="component" value="Unassembled WGS sequence"/>
</dbReference>
<dbReference type="GO" id="GO:0043093">
    <property type="term" value="P:FtsZ-dependent cytokinesis"/>
    <property type="evidence" value="ECO:0007669"/>
    <property type="project" value="UniProtKB-UniRule"/>
</dbReference>
<gene>
    <name evidence="5" type="primary">ftsA</name>
    <name evidence="8" type="ORF">C41B8_04691</name>
</gene>
<dbReference type="OrthoDB" id="9810567at2"/>
<dbReference type="InterPro" id="IPR050696">
    <property type="entry name" value="FtsA/MreB"/>
</dbReference>
<dbReference type="InterPro" id="IPR043129">
    <property type="entry name" value="ATPase_NBD"/>
</dbReference>
<comment type="function">
    <text evidence="5 6">Cell division protein that is involved in the assembly of the Z ring. May serve as a membrane anchor for the Z ring.</text>
</comment>
<keyword evidence="1 5" id="KW-1003">Cell membrane</keyword>
<reference evidence="8 9" key="1">
    <citation type="submission" date="2013-03" db="EMBL/GenBank/DDBJ databases">
        <title>Salinisphaera hydrothermalis C41B8 Genome Sequencing.</title>
        <authorList>
            <person name="Li C."/>
            <person name="Lai Q."/>
            <person name="Shao Z."/>
        </authorList>
    </citation>
    <scope>NUCLEOTIDE SEQUENCE [LARGE SCALE GENOMIC DNA]</scope>
    <source>
        <strain evidence="8 9">C41B8</strain>
    </source>
</reference>
<accession>A0A084IP66</accession>
<evidence type="ECO:0000256" key="5">
    <source>
        <dbReference type="HAMAP-Rule" id="MF_02033"/>
    </source>
</evidence>
<dbReference type="PIRSF" id="PIRSF003101">
    <property type="entry name" value="FtsA"/>
    <property type="match status" value="1"/>
</dbReference>
<evidence type="ECO:0000256" key="1">
    <source>
        <dbReference type="ARBA" id="ARBA00022475"/>
    </source>
</evidence>
<comment type="caution">
    <text evidence="8">The sequence shown here is derived from an EMBL/GenBank/DDBJ whole genome shotgun (WGS) entry which is preliminary data.</text>
</comment>
<dbReference type="SMART" id="SM00842">
    <property type="entry name" value="FtsA"/>
    <property type="match status" value="1"/>
</dbReference>
<dbReference type="AlphaFoldDB" id="A0A084IP66"/>
<keyword evidence="9" id="KW-1185">Reference proteome</keyword>
<name>A0A084IP66_SALHC</name>
<protein>
    <recommendedName>
        <fullName evidence="5 6">Cell division protein FtsA</fullName>
    </recommendedName>
</protein>
<evidence type="ECO:0000256" key="2">
    <source>
        <dbReference type="ARBA" id="ARBA00022618"/>
    </source>
</evidence>
<dbReference type="GO" id="GO:0009898">
    <property type="term" value="C:cytoplasmic side of plasma membrane"/>
    <property type="evidence" value="ECO:0007669"/>
    <property type="project" value="UniProtKB-UniRule"/>
</dbReference>
<evidence type="ECO:0000256" key="6">
    <source>
        <dbReference type="PIRNR" id="PIRNR003101"/>
    </source>
</evidence>
<dbReference type="CDD" id="cd24048">
    <property type="entry name" value="ASKHA_NBD_FtsA"/>
    <property type="match status" value="1"/>
</dbReference>
<dbReference type="Pfam" id="PF02491">
    <property type="entry name" value="SHS2_FTSA"/>
    <property type="match status" value="1"/>
</dbReference>
<dbReference type="EMBL" id="APNK01000004">
    <property type="protein sequence ID" value="KEZ78500.1"/>
    <property type="molecule type" value="Genomic_DNA"/>
</dbReference>
<evidence type="ECO:0000256" key="3">
    <source>
        <dbReference type="ARBA" id="ARBA00023136"/>
    </source>
</evidence>
<evidence type="ECO:0000259" key="7">
    <source>
        <dbReference type="SMART" id="SM00842"/>
    </source>
</evidence>
<dbReference type="InterPro" id="IPR020823">
    <property type="entry name" value="Cell_div_FtsA"/>
</dbReference>
<dbReference type="NCBIfam" id="NF007009">
    <property type="entry name" value="PRK09472.1"/>
    <property type="match status" value="1"/>
</dbReference>
<proteinExistence type="inferred from homology"/>
<dbReference type="FunFam" id="3.30.420.40:FF:000032">
    <property type="entry name" value="Cell division protein FtsA"/>
    <property type="match status" value="1"/>
</dbReference>
<dbReference type="HAMAP" id="MF_02033">
    <property type="entry name" value="FtsA"/>
    <property type="match status" value="1"/>
</dbReference>
<dbReference type="PANTHER" id="PTHR32432">
    <property type="entry name" value="CELL DIVISION PROTEIN FTSA-RELATED"/>
    <property type="match status" value="1"/>
</dbReference>
<comment type="subunit">
    <text evidence="5">Self-interacts. Interacts with FtsZ.</text>
</comment>
<dbReference type="InterPro" id="IPR003494">
    <property type="entry name" value="SHS2_FtsA"/>
</dbReference>
<organism evidence="8 9">
    <name type="scientific">Salinisphaera hydrothermalis (strain C41B8)</name>
    <dbReference type="NCBI Taxonomy" id="1304275"/>
    <lineage>
        <taxon>Bacteria</taxon>
        <taxon>Pseudomonadati</taxon>
        <taxon>Pseudomonadota</taxon>
        <taxon>Gammaproteobacteria</taxon>
        <taxon>Salinisphaerales</taxon>
        <taxon>Salinisphaeraceae</taxon>
        <taxon>Salinisphaera</taxon>
    </lineage>
</organism>
<dbReference type="FunFam" id="3.30.1490.110:FF:000001">
    <property type="entry name" value="Cell division protein FtsA"/>
    <property type="match status" value="1"/>
</dbReference>
<comment type="similarity">
    <text evidence="5 6">Belongs to the FtsA/MreB family.</text>
</comment>
<dbReference type="SUPFAM" id="SSF53067">
    <property type="entry name" value="Actin-like ATPase domain"/>
    <property type="match status" value="2"/>
</dbReference>
<dbReference type="PANTHER" id="PTHR32432:SF4">
    <property type="entry name" value="CELL DIVISION PROTEIN FTSA"/>
    <property type="match status" value="1"/>
</dbReference>
<evidence type="ECO:0000313" key="9">
    <source>
        <dbReference type="Proteomes" id="UP000028302"/>
    </source>
</evidence>
<dbReference type="Gene3D" id="3.30.1490.110">
    <property type="match status" value="1"/>
</dbReference>
<keyword evidence="3 5" id="KW-0472">Membrane</keyword>
<dbReference type="RefSeq" id="WP_037334763.1">
    <property type="nucleotide sequence ID" value="NZ_APNK01000004.1"/>
</dbReference>
<evidence type="ECO:0000256" key="4">
    <source>
        <dbReference type="ARBA" id="ARBA00023306"/>
    </source>
</evidence>
<dbReference type="STRING" id="1304275.C41B8_04691"/>
<feature type="domain" description="SHS2" evidence="7">
    <location>
        <begin position="10"/>
        <end position="195"/>
    </location>
</feature>
<dbReference type="PATRIC" id="fig|1304275.5.peg.961"/>